<feature type="compositionally biased region" description="Polar residues" evidence="1">
    <location>
        <begin position="632"/>
        <end position="648"/>
    </location>
</feature>
<feature type="compositionally biased region" description="Polar residues" evidence="1">
    <location>
        <begin position="492"/>
        <end position="511"/>
    </location>
</feature>
<feature type="compositionally biased region" description="Polar residues" evidence="1">
    <location>
        <begin position="253"/>
        <end position="273"/>
    </location>
</feature>
<evidence type="ECO:0000313" key="2">
    <source>
        <dbReference type="EMBL" id="CAD9077055.1"/>
    </source>
</evidence>
<feature type="compositionally biased region" description="Polar residues" evidence="1">
    <location>
        <begin position="280"/>
        <end position="307"/>
    </location>
</feature>
<name>A0A7S1KL17_9EUKA</name>
<sequence length="1074" mass="119586">MPSLPKPSAAPKYTQNLQKLLSAPISTQTTSLKYLKPILLILESSDEFCFASGGVSGNGTGTPQQYNGGAKLTRASSAQSLLNSTTHYQQYKKKKKQAIKQLLALWDYLLSRMKMVFPFDEDAQNATLLSNKKEQQKSHSQKLPSKLGHNNSNSLLTNIPPSQIEQNLILQILLCLMKRKEFLSEMKWDEALQRVRLMEHEQAKKMPARSKSSSDVSMEVSSCGETDSEVATTVEFTSAVSTTPTPSSISVSGHSTTTTAAKRKLSTTASPSPSLEKGNHNIQTPPMDTKQNTRKNSFSQSSTTPMENSAPPSNSSPFSNFSSFIRTQFMGKGASSSFSHSSSLSLLKKRSKKQSIISVYANRLYDTLLLALYFLTHFSSPAASSSSSVEKSSSFLSRASQNIPLTSEQERFSACVLGLCCIQIFSKDICTMVIDVVCLVTLRRKPSDHVKASKSRRHQKMRSEEKSKRRRDAGAEIEKNETKNGASGDAVDSQTTSDPTSLDSVATSTQERAADGCDDTGPMASKTPASSNSSNSSSSSAPAPAVLPSSLSSDALSAAVSRTDIELNQAPQSNSMDFSKVRRHRASSSYTLRTATPLTRESVQNNITQRLIPHYFSESYLKSAKQPCIARQRSSSITARTRHQPGSSRKSRHHHAAESSDSSSTSSLHPIRKASLSRDVKELVASNLPPFQKNPAYELILPQVPLNPPQILHLKNVMKQRHEFIPSSNNFFVHFLGQFSEHINTLKLDYRHIRRYLNLIRVFAALVLEENTHSRGQQSNNCDWNALSILLLQNKNMINLLLDIELCRTNAYSVDAVFRTLDKTEKWICRVGKLSALRSDLLMKAVNASLMTDHFRILSKMLVFLYNTFDELHPHVRQTVMESVLKQWGLQLLCHWHDDVRVCFARLLIYKLLWKPPLPSLSGGSESHNQVHQPGGSSSNSPSLGSPISDAEDRVTVSLKSKAETYLYIVKLYDKIMHSPSTSSKQQLEEKLPQDMKLSSRQRGYVMKTMKDINDIQKEYQKWKQGVFIPYRKRWVEKLKAASGSDGLGADRTLTPSPIPYPIIRIPKFSLRDM</sequence>
<dbReference type="AlphaFoldDB" id="A0A7S1KL17"/>
<feature type="region of interest" description="Disordered" evidence="1">
    <location>
        <begin position="448"/>
        <end position="549"/>
    </location>
</feature>
<feature type="compositionally biased region" description="Low complexity" evidence="1">
    <location>
        <begin position="238"/>
        <end position="252"/>
    </location>
</feature>
<feature type="compositionally biased region" description="Low complexity" evidence="1">
    <location>
        <begin position="934"/>
        <end position="949"/>
    </location>
</feature>
<dbReference type="PANTHER" id="PTHR35397">
    <property type="entry name" value="C2 DOMAIN-CONTAINING PROTEIN-RELATED"/>
    <property type="match status" value="1"/>
</dbReference>
<feature type="compositionally biased region" description="Low complexity" evidence="1">
    <location>
        <begin position="528"/>
        <end position="549"/>
    </location>
</feature>
<dbReference type="EMBL" id="HBGD01000372">
    <property type="protein sequence ID" value="CAD9077055.1"/>
    <property type="molecule type" value="Transcribed_RNA"/>
</dbReference>
<feature type="region of interest" description="Disordered" evidence="1">
    <location>
        <begin position="923"/>
        <end position="949"/>
    </location>
</feature>
<proteinExistence type="predicted"/>
<accession>A0A7S1KL17</accession>
<evidence type="ECO:0000256" key="1">
    <source>
        <dbReference type="SAM" id="MobiDB-lite"/>
    </source>
</evidence>
<dbReference type="Pfam" id="PF08578">
    <property type="entry name" value="DUF1765"/>
    <property type="match status" value="1"/>
</dbReference>
<dbReference type="PANTHER" id="PTHR35397:SF1">
    <property type="entry name" value="ARMADILLO-LIKE HELICAL DOMAIN-CONTAINING PROTEIN"/>
    <property type="match status" value="1"/>
</dbReference>
<organism evidence="2">
    <name type="scientific">Percolomonas cosmopolitus</name>
    <dbReference type="NCBI Taxonomy" id="63605"/>
    <lineage>
        <taxon>Eukaryota</taxon>
        <taxon>Discoba</taxon>
        <taxon>Heterolobosea</taxon>
        <taxon>Tetramitia</taxon>
        <taxon>Eutetramitia</taxon>
        <taxon>Percolomonadidae</taxon>
        <taxon>Percolomonas</taxon>
    </lineage>
</organism>
<dbReference type="InterPro" id="IPR013887">
    <property type="entry name" value="UPF0592"/>
</dbReference>
<feature type="region of interest" description="Disordered" evidence="1">
    <location>
        <begin position="238"/>
        <end position="316"/>
    </location>
</feature>
<feature type="compositionally biased region" description="Basic and acidic residues" evidence="1">
    <location>
        <begin position="461"/>
        <end position="482"/>
    </location>
</feature>
<feature type="region of interest" description="Disordered" evidence="1">
    <location>
        <begin position="631"/>
        <end position="672"/>
    </location>
</feature>
<feature type="region of interest" description="Disordered" evidence="1">
    <location>
        <begin position="131"/>
        <end position="154"/>
    </location>
</feature>
<protein>
    <submittedName>
        <fullName evidence="2">Uncharacterized protein</fullName>
    </submittedName>
</protein>
<reference evidence="2" key="1">
    <citation type="submission" date="2021-01" db="EMBL/GenBank/DDBJ databases">
        <authorList>
            <person name="Corre E."/>
            <person name="Pelletier E."/>
            <person name="Niang G."/>
            <person name="Scheremetjew M."/>
            <person name="Finn R."/>
            <person name="Kale V."/>
            <person name="Holt S."/>
            <person name="Cochrane G."/>
            <person name="Meng A."/>
            <person name="Brown T."/>
            <person name="Cohen L."/>
        </authorList>
    </citation>
    <scope>NUCLEOTIDE SEQUENCE</scope>
    <source>
        <strain evidence="2">WS</strain>
    </source>
</reference>
<gene>
    <name evidence="2" type="ORF">PCOS0759_LOCUS286</name>
</gene>